<evidence type="ECO:0000256" key="2">
    <source>
        <dbReference type="ARBA" id="ARBA00022741"/>
    </source>
</evidence>
<dbReference type="InterPro" id="IPR041118">
    <property type="entry name" value="Rx_N"/>
</dbReference>
<name>A0ABR0R6K4_GOSAR</name>
<dbReference type="EMBL" id="JARKNE010000001">
    <property type="protein sequence ID" value="KAK5847179.1"/>
    <property type="molecule type" value="Genomic_DNA"/>
</dbReference>
<dbReference type="Proteomes" id="UP001358586">
    <property type="component" value="Chromosome 1"/>
</dbReference>
<protein>
    <recommendedName>
        <fullName evidence="4">Disease resistance N-terminal domain-containing protein</fullName>
    </recommendedName>
</protein>
<gene>
    <name evidence="5" type="ORF">PVK06_003483</name>
</gene>
<feature type="domain" description="Disease resistance N-terminal" evidence="4">
    <location>
        <begin position="20"/>
        <end position="110"/>
    </location>
</feature>
<keyword evidence="2" id="KW-0547">Nucleotide-binding</keyword>
<evidence type="ECO:0000256" key="3">
    <source>
        <dbReference type="ARBA" id="ARBA00022821"/>
    </source>
</evidence>
<evidence type="ECO:0000259" key="4">
    <source>
        <dbReference type="Pfam" id="PF18052"/>
    </source>
</evidence>
<keyword evidence="1" id="KW-0677">Repeat</keyword>
<evidence type="ECO:0000313" key="6">
    <source>
        <dbReference type="Proteomes" id="UP001358586"/>
    </source>
</evidence>
<keyword evidence="3" id="KW-0611">Plant defense</keyword>
<comment type="caution">
    <text evidence="5">The sequence shown here is derived from an EMBL/GenBank/DDBJ whole genome shotgun (WGS) entry which is preliminary data.</text>
</comment>
<evidence type="ECO:0000256" key="1">
    <source>
        <dbReference type="ARBA" id="ARBA00022737"/>
    </source>
</evidence>
<dbReference type="Gene3D" id="1.20.5.4130">
    <property type="match status" value="1"/>
</dbReference>
<organism evidence="5 6">
    <name type="scientific">Gossypium arboreum</name>
    <name type="common">Tree cotton</name>
    <name type="synonym">Gossypium nanking</name>
    <dbReference type="NCBI Taxonomy" id="29729"/>
    <lineage>
        <taxon>Eukaryota</taxon>
        <taxon>Viridiplantae</taxon>
        <taxon>Streptophyta</taxon>
        <taxon>Embryophyta</taxon>
        <taxon>Tracheophyta</taxon>
        <taxon>Spermatophyta</taxon>
        <taxon>Magnoliopsida</taxon>
        <taxon>eudicotyledons</taxon>
        <taxon>Gunneridae</taxon>
        <taxon>Pentapetalae</taxon>
        <taxon>rosids</taxon>
        <taxon>malvids</taxon>
        <taxon>Malvales</taxon>
        <taxon>Malvaceae</taxon>
        <taxon>Malvoideae</taxon>
        <taxon>Gossypium</taxon>
    </lineage>
</organism>
<reference evidence="5 6" key="1">
    <citation type="submission" date="2023-03" db="EMBL/GenBank/DDBJ databases">
        <title>WGS of Gossypium arboreum.</title>
        <authorList>
            <person name="Yu D."/>
        </authorList>
    </citation>
    <scope>NUCLEOTIDE SEQUENCE [LARGE SCALE GENOMIC DNA]</scope>
    <source>
        <tissue evidence="5">Leaf</tissue>
    </source>
</reference>
<sequence length="113" mass="13047">MTTPPIAEAKMAEVLLGAILEEAVSKANSIATNQISRIWNFKKELKRLGDSLEMMKAFLQDAEEVQTKKDAVKLWLQRLKDVADQAADVLDEFDYEILRRKLKIRNQIRRKFA</sequence>
<proteinExistence type="predicted"/>
<accession>A0ABR0R6K4</accession>
<keyword evidence="6" id="KW-1185">Reference proteome</keyword>
<dbReference type="Pfam" id="PF18052">
    <property type="entry name" value="Rx_N"/>
    <property type="match status" value="1"/>
</dbReference>
<evidence type="ECO:0000313" key="5">
    <source>
        <dbReference type="EMBL" id="KAK5847179.1"/>
    </source>
</evidence>